<keyword evidence="2" id="KW-1185">Reference proteome</keyword>
<evidence type="ECO:0000313" key="2">
    <source>
        <dbReference type="Proteomes" id="UP000326565"/>
    </source>
</evidence>
<dbReference type="Proteomes" id="UP000326565">
    <property type="component" value="Unassembled WGS sequence"/>
</dbReference>
<dbReference type="InterPro" id="IPR023213">
    <property type="entry name" value="CAT-like_dom_sf"/>
</dbReference>
<protein>
    <recommendedName>
        <fullName evidence="3">Transferase family-domain-containing protein</fullName>
    </recommendedName>
</protein>
<organism evidence="1 2">
    <name type="scientific">Aspergillus leporis</name>
    <dbReference type="NCBI Taxonomy" id="41062"/>
    <lineage>
        <taxon>Eukaryota</taxon>
        <taxon>Fungi</taxon>
        <taxon>Dikarya</taxon>
        <taxon>Ascomycota</taxon>
        <taxon>Pezizomycotina</taxon>
        <taxon>Eurotiomycetes</taxon>
        <taxon>Eurotiomycetidae</taxon>
        <taxon>Eurotiales</taxon>
        <taxon>Aspergillaceae</taxon>
        <taxon>Aspergillus</taxon>
        <taxon>Aspergillus subgen. Circumdati</taxon>
    </lineage>
</organism>
<accession>A0A5N5WSM2</accession>
<name>A0A5N5WSM2_9EURO</name>
<proteinExistence type="predicted"/>
<dbReference type="Gene3D" id="3.30.559.10">
    <property type="entry name" value="Chloramphenicol acetyltransferase-like domain"/>
    <property type="match status" value="2"/>
</dbReference>
<reference evidence="1 2" key="1">
    <citation type="submission" date="2019-04" db="EMBL/GenBank/DDBJ databases">
        <title>Friends and foes A comparative genomics study of 23 Aspergillus species from section Flavi.</title>
        <authorList>
            <consortium name="DOE Joint Genome Institute"/>
            <person name="Kjaerbolling I."/>
            <person name="Vesth T."/>
            <person name="Frisvad J.C."/>
            <person name="Nybo J.L."/>
            <person name="Theobald S."/>
            <person name="Kildgaard S."/>
            <person name="Isbrandt T."/>
            <person name="Kuo A."/>
            <person name="Sato A."/>
            <person name="Lyhne E.K."/>
            <person name="Kogle M.E."/>
            <person name="Wiebenga A."/>
            <person name="Kun R.S."/>
            <person name="Lubbers R.J."/>
            <person name="Makela M.R."/>
            <person name="Barry K."/>
            <person name="Chovatia M."/>
            <person name="Clum A."/>
            <person name="Daum C."/>
            <person name="Haridas S."/>
            <person name="He G."/>
            <person name="LaButti K."/>
            <person name="Lipzen A."/>
            <person name="Mondo S."/>
            <person name="Riley R."/>
            <person name="Salamov A."/>
            <person name="Simmons B.A."/>
            <person name="Magnuson J.K."/>
            <person name="Henrissat B."/>
            <person name="Mortensen U.H."/>
            <person name="Larsen T.O."/>
            <person name="Devries R.P."/>
            <person name="Grigoriev I.V."/>
            <person name="Machida M."/>
            <person name="Baker S.E."/>
            <person name="Andersen M.R."/>
        </authorList>
    </citation>
    <scope>NUCLEOTIDE SEQUENCE [LARGE SCALE GENOMIC DNA]</scope>
    <source>
        <strain evidence="1 2">CBS 151.66</strain>
    </source>
</reference>
<evidence type="ECO:0008006" key="3">
    <source>
        <dbReference type="Google" id="ProtNLM"/>
    </source>
</evidence>
<evidence type="ECO:0000313" key="1">
    <source>
        <dbReference type="EMBL" id="KAB8071319.1"/>
    </source>
</evidence>
<gene>
    <name evidence="1" type="ORF">BDV29DRAFT_193387</name>
</gene>
<sequence length="457" mass="51015">MEQLYSTSRRYSCGIVDAVLDSNVLRDNTTKLIAEWPILGGKLQNNAWPWTFTCGSHVDFESRAVDLPLSTYLPIGRRHSDKPTVIQSLDLVETDPKFIFNTSCTSDTIFKLRVTVLQNATLLCFGTTHFLTDGTSCFDTIKAFCNLLSNKPIPSFVLPPDTQGIRISDTVNTDGENGENNRGHTRYGDCENYFDYGILKLGKLVCRVMLGKVCKTLGLTERLTERFIQIPRTWVDRARAQAEKELKSSPRDCALNVTRNDIIAACYLKVLYSTHPPTQDAVHFFGPVDYRPFIKPPDPGTYYIHNSFAFLRCKFSVHQLQTEPISNIALIIRQVTVLSKSSSSVRQYLRFSEDHASNIVALNYCGGANPPIVILSPWTTFDFTNLDFSGAGLEANKPSVTFVNPIVTIPPEHAVGPIIITGKDASGDYWIRASNTWAGWERFSQVGGMESLFPSGK</sequence>
<dbReference type="EMBL" id="ML732276">
    <property type="protein sequence ID" value="KAB8071319.1"/>
    <property type="molecule type" value="Genomic_DNA"/>
</dbReference>
<dbReference type="OrthoDB" id="21502at2759"/>
<dbReference type="AlphaFoldDB" id="A0A5N5WSM2"/>